<evidence type="ECO:0000313" key="2">
    <source>
        <dbReference type="Proteomes" id="UP000009183"/>
    </source>
</evidence>
<evidence type="ECO:0000313" key="1">
    <source>
        <dbReference type="EMBL" id="CBI21402.3"/>
    </source>
</evidence>
<dbReference type="EMBL" id="FN595233">
    <property type="protein sequence ID" value="CBI21402.3"/>
    <property type="molecule type" value="Genomic_DNA"/>
</dbReference>
<dbReference type="InParanoid" id="D7SVV3"/>
<gene>
    <name evidence="1" type="ordered locus">VIT_07s0031g00360</name>
</gene>
<protein>
    <submittedName>
        <fullName evidence="1">Uncharacterized protein</fullName>
    </submittedName>
</protein>
<name>D7SVV3_VITVI</name>
<dbReference type="AlphaFoldDB" id="D7SVV3"/>
<dbReference type="PaxDb" id="29760-VIT_07s0031g00360.t01"/>
<dbReference type="Proteomes" id="UP000009183">
    <property type="component" value="Chromosome 7"/>
</dbReference>
<dbReference type="HOGENOM" id="CLU_3261595_0_0_1"/>
<sequence length="42" mass="4959">MRTDPQEQIYPPSPEPQKLMYLLQPLTLLHQSCTKRVEHTPL</sequence>
<organism evidence="1 2">
    <name type="scientific">Vitis vinifera</name>
    <name type="common">Grape</name>
    <dbReference type="NCBI Taxonomy" id="29760"/>
    <lineage>
        <taxon>Eukaryota</taxon>
        <taxon>Viridiplantae</taxon>
        <taxon>Streptophyta</taxon>
        <taxon>Embryophyta</taxon>
        <taxon>Tracheophyta</taxon>
        <taxon>Spermatophyta</taxon>
        <taxon>Magnoliopsida</taxon>
        <taxon>eudicotyledons</taxon>
        <taxon>Gunneridae</taxon>
        <taxon>Pentapetalae</taxon>
        <taxon>rosids</taxon>
        <taxon>Vitales</taxon>
        <taxon>Vitaceae</taxon>
        <taxon>Viteae</taxon>
        <taxon>Vitis</taxon>
    </lineage>
</organism>
<proteinExistence type="predicted"/>
<keyword evidence="2" id="KW-1185">Reference proteome</keyword>
<reference evidence="2" key="1">
    <citation type="journal article" date="2007" name="Nature">
        <title>The grapevine genome sequence suggests ancestral hexaploidization in major angiosperm phyla.</title>
        <authorList>
            <consortium name="The French-Italian Public Consortium for Grapevine Genome Characterization."/>
            <person name="Jaillon O."/>
            <person name="Aury J.-M."/>
            <person name="Noel B."/>
            <person name="Policriti A."/>
            <person name="Clepet C."/>
            <person name="Casagrande A."/>
            <person name="Choisne N."/>
            <person name="Aubourg S."/>
            <person name="Vitulo N."/>
            <person name="Jubin C."/>
            <person name="Vezzi A."/>
            <person name="Legeai F."/>
            <person name="Hugueney P."/>
            <person name="Dasilva C."/>
            <person name="Horner D."/>
            <person name="Mica E."/>
            <person name="Jublot D."/>
            <person name="Poulain J."/>
            <person name="Bruyere C."/>
            <person name="Billault A."/>
            <person name="Segurens B."/>
            <person name="Gouyvenoux M."/>
            <person name="Ugarte E."/>
            <person name="Cattonaro F."/>
            <person name="Anthouard V."/>
            <person name="Vico V."/>
            <person name="Del Fabbro C."/>
            <person name="Alaux M."/>
            <person name="Di Gaspero G."/>
            <person name="Dumas V."/>
            <person name="Felice N."/>
            <person name="Paillard S."/>
            <person name="Juman I."/>
            <person name="Moroldo M."/>
            <person name="Scalabrin S."/>
            <person name="Canaguier A."/>
            <person name="Le Clainche I."/>
            <person name="Malacrida G."/>
            <person name="Durand E."/>
            <person name="Pesole G."/>
            <person name="Laucou V."/>
            <person name="Chatelet P."/>
            <person name="Merdinoglu D."/>
            <person name="Delledonne M."/>
            <person name="Pezzotti M."/>
            <person name="Lecharny A."/>
            <person name="Scarpelli C."/>
            <person name="Artiguenave F."/>
            <person name="Pe M.E."/>
            <person name="Valle G."/>
            <person name="Morgante M."/>
            <person name="Caboche M."/>
            <person name="Adam-Blondon A.-F."/>
            <person name="Weissenbach J."/>
            <person name="Quetier F."/>
            <person name="Wincker P."/>
        </authorList>
    </citation>
    <scope>NUCLEOTIDE SEQUENCE [LARGE SCALE GENOMIC DNA]</scope>
    <source>
        <strain evidence="2">cv. Pinot noir / PN40024</strain>
    </source>
</reference>
<accession>D7SVV3</accession>